<feature type="transmembrane region" description="Helical" evidence="8">
    <location>
        <begin position="90"/>
        <end position="109"/>
    </location>
</feature>
<feature type="transmembrane region" description="Helical" evidence="8">
    <location>
        <begin position="232"/>
        <end position="255"/>
    </location>
</feature>
<dbReference type="Pfam" id="PF07690">
    <property type="entry name" value="MFS_1"/>
    <property type="match status" value="1"/>
</dbReference>
<dbReference type="RefSeq" id="WP_091848853.1">
    <property type="nucleotide sequence ID" value="NZ_FOHZ01000002.1"/>
</dbReference>
<dbReference type="PRINTS" id="PR01036">
    <property type="entry name" value="TCRTETB"/>
</dbReference>
<feature type="transmembrane region" description="Helical" evidence="8">
    <location>
        <begin position="147"/>
        <end position="166"/>
    </location>
</feature>
<evidence type="ECO:0000256" key="5">
    <source>
        <dbReference type="ARBA" id="ARBA00022692"/>
    </source>
</evidence>
<feature type="transmembrane region" description="Helical" evidence="8">
    <location>
        <begin position="308"/>
        <end position="329"/>
    </location>
</feature>
<feature type="domain" description="Major facilitator superfamily (MFS) profile" evidence="9">
    <location>
        <begin position="20"/>
        <end position="470"/>
    </location>
</feature>
<dbReference type="AlphaFoldDB" id="A0A1I0A364"/>
<feature type="transmembrane region" description="Helical" evidence="8">
    <location>
        <begin position="172"/>
        <end position="195"/>
    </location>
</feature>
<feature type="transmembrane region" description="Helical" evidence="8">
    <location>
        <begin position="275"/>
        <end position="296"/>
    </location>
</feature>
<dbReference type="InterPro" id="IPR011701">
    <property type="entry name" value="MFS"/>
</dbReference>
<feature type="transmembrane region" description="Helical" evidence="8">
    <location>
        <begin position="115"/>
        <end position="135"/>
    </location>
</feature>
<feature type="transmembrane region" description="Helical" evidence="8">
    <location>
        <begin position="444"/>
        <end position="463"/>
    </location>
</feature>
<keyword evidence="11" id="KW-1185">Reference proteome</keyword>
<evidence type="ECO:0000256" key="6">
    <source>
        <dbReference type="ARBA" id="ARBA00022989"/>
    </source>
</evidence>
<dbReference type="SUPFAM" id="SSF103473">
    <property type="entry name" value="MFS general substrate transporter"/>
    <property type="match status" value="1"/>
</dbReference>
<comment type="similarity">
    <text evidence="2">Belongs to the major facilitator superfamily. EmrB family.</text>
</comment>
<dbReference type="GO" id="GO:0005886">
    <property type="term" value="C:plasma membrane"/>
    <property type="evidence" value="ECO:0007669"/>
    <property type="project" value="UniProtKB-SubCell"/>
</dbReference>
<protein>
    <submittedName>
        <fullName evidence="10">Drug resistance transporter, EmrB/QacA subfamily</fullName>
    </submittedName>
</protein>
<feature type="transmembrane region" description="Helical" evidence="8">
    <location>
        <begin position="58"/>
        <end position="78"/>
    </location>
</feature>
<dbReference type="Gene3D" id="1.20.1250.20">
    <property type="entry name" value="MFS general substrate transporter like domains"/>
    <property type="match status" value="1"/>
</dbReference>
<evidence type="ECO:0000313" key="10">
    <source>
        <dbReference type="EMBL" id="SES88098.1"/>
    </source>
</evidence>
<evidence type="ECO:0000256" key="7">
    <source>
        <dbReference type="ARBA" id="ARBA00023136"/>
    </source>
</evidence>
<reference evidence="11" key="1">
    <citation type="submission" date="2016-10" db="EMBL/GenBank/DDBJ databases">
        <authorList>
            <person name="Varghese N."/>
            <person name="Submissions S."/>
        </authorList>
    </citation>
    <scope>NUCLEOTIDE SEQUENCE [LARGE SCALE GENOMIC DNA]</scope>
    <source>
        <strain evidence="11">CGMCC 1.6489</strain>
    </source>
</reference>
<feature type="transmembrane region" description="Helical" evidence="8">
    <location>
        <begin position="368"/>
        <end position="393"/>
    </location>
</feature>
<feature type="transmembrane region" description="Helical" evidence="8">
    <location>
        <begin position="405"/>
        <end position="424"/>
    </location>
</feature>
<evidence type="ECO:0000259" key="9">
    <source>
        <dbReference type="PROSITE" id="PS50850"/>
    </source>
</evidence>
<evidence type="ECO:0000256" key="2">
    <source>
        <dbReference type="ARBA" id="ARBA00008537"/>
    </source>
</evidence>
<keyword evidence="7 8" id="KW-0472">Membrane</keyword>
<feature type="transmembrane region" description="Helical" evidence="8">
    <location>
        <begin position="207"/>
        <end position="226"/>
    </location>
</feature>
<proteinExistence type="inferred from homology"/>
<dbReference type="EMBL" id="FOHZ01000002">
    <property type="protein sequence ID" value="SES88098.1"/>
    <property type="molecule type" value="Genomic_DNA"/>
</dbReference>
<dbReference type="PANTHER" id="PTHR42718">
    <property type="entry name" value="MAJOR FACILITATOR SUPERFAMILY MULTIDRUG TRANSPORTER MFSC"/>
    <property type="match status" value="1"/>
</dbReference>
<evidence type="ECO:0000256" key="1">
    <source>
        <dbReference type="ARBA" id="ARBA00004651"/>
    </source>
</evidence>
<accession>A0A1I0A364</accession>
<feature type="transmembrane region" description="Helical" evidence="8">
    <location>
        <begin position="336"/>
        <end position="356"/>
    </location>
</feature>
<organism evidence="10 11">
    <name type="scientific">Marinobacter segnicrescens</name>
    <dbReference type="NCBI Taxonomy" id="430453"/>
    <lineage>
        <taxon>Bacteria</taxon>
        <taxon>Pseudomonadati</taxon>
        <taxon>Pseudomonadota</taxon>
        <taxon>Gammaproteobacteria</taxon>
        <taxon>Pseudomonadales</taxon>
        <taxon>Marinobacteraceae</taxon>
        <taxon>Marinobacter</taxon>
    </lineage>
</organism>
<evidence type="ECO:0000256" key="4">
    <source>
        <dbReference type="ARBA" id="ARBA00022475"/>
    </source>
</evidence>
<feature type="transmembrane region" description="Helical" evidence="8">
    <location>
        <begin position="18"/>
        <end position="38"/>
    </location>
</feature>
<name>A0A1I0A364_9GAMM</name>
<keyword evidence="5 8" id="KW-0812">Transmembrane</keyword>
<evidence type="ECO:0000256" key="3">
    <source>
        <dbReference type="ARBA" id="ARBA00022448"/>
    </source>
</evidence>
<keyword evidence="6 8" id="KW-1133">Transmembrane helix</keyword>
<evidence type="ECO:0000313" key="11">
    <source>
        <dbReference type="Proteomes" id="UP000198762"/>
    </source>
</evidence>
<keyword evidence="3" id="KW-0813">Transport</keyword>
<dbReference type="GO" id="GO:0022857">
    <property type="term" value="F:transmembrane transporter activity"/>
    <property type="evidence" value="ECO:0007669"/>
    <property type="project" value="InterPro"/>
</dbReference>
<dbReference type="PANTHER" id="PTHR42718:SF9">
    <property type="entry name" value="MAJOR FACILITATOR SUPERFAMILY MULTIDRUG TRANSPORTER MFSC"/>
    <property type="match status" value="1"/>
</dbReference>
<keyword evidence="4" id="KW-1003">Cell membrane</keyword>
<dbReference type="STRING" id="430453.SAMN04487962_102168"/>
<dbReference type="Proteomes" id="UP000198762">
    <property type="component" value="Unassembled WGS sequence"/>
</dbReference>
<dbReference type="InterPro" id="IPR020846">
    <property type="entry name" value="MFS_dom"/>
</dbReference>
<comment type="subcellular location">
    <subcellularLocation>
        <location evidence="1">Cell membrane</location>
        <topology evidence="1">Multi-pass membrane protein</topology>
    </subcellularLocation>
</comment>
<dbReference type="InterPro" id="IPR036259">
    <property type="entry name" value="MFS_trans_sf"/>
</dbReference>
<dbReference type="Gene3D" id="1.20.1720.10">
    <property type="entry name" value="Multidrug resistance protein D"/>
    <property type="match status" value="1"/>
</dbReference>
<gene>
    <name evidence="10" type="ORF">SAMN04487962_102168</name>
</gene>
<dbReference type="OrthoDB" id="9812221at2"/>
<dbReference type="PROSITE" id="PS50850">
    <property type="entry name" value="MFS"/>
    <property type="match status" value="1"/>
</dbReference>
<evidence type="ECO:0000256" key="8">
    <source>
        <dbReference type="SAM" id="Phobius"/>
    </source>
</evidence>
<dbReference type="NCBIfam" id="TIGR00711">
    <property type="entry name" value="efflux_EmrB"/>
    <property type="match status" value="1"/>
</dbReference>
<dbReference type="InterPro" id="IPR004638">
    <property type="entry name" value="EmrB-like"/>
</dbReference>
<sequence>MPTSMEQLQERYGQRYKWWVMITVMTGTMTMSLSSTIVNVALPDIMATFSVSHTMGQWLVTAFLASMAIGMLLNVWMVDRFGPRTTYMGALVVFVVAAIAGGLAMNFGMLVVVRVLQGLIAGMVQPLAMLMLYAVFPVNQRGQAMGLYAMGVVLGPTVGPVVGGVLVDWWSWRAVFLVVLPFCIAAFWLGSTFLSRPSSAPPVHRRLDGVGLLLLTGWMVALLWGLSEGPHLGWGSLPVTLGLLAAAALFAGFTLHQLRSRSPLLALRIFRHTGFTPAFLVAMLTGAGLFGSVYLLPMLVQTAMGESASAAGMLLMPAGLAMAFSFPIIGRLTDRVLPKLLVAVGLVLFALSSIVLSEARADMSLVLIAMMAALGRVGLAMTMPPVVIGAVSIVPQNMINQATGLISFARQFGGSLGVSLSAILLQENTLWTASLGVPEAFPGYQDAFALMALLYLIGLYPMARMQSPPAEDRKRPQPA</sequence>